<dbReference type="InterPro" id="IPR027417">
    <property type="entry name" value="P-loop_NTPase"/>
</dbReference>
<keyword evidence="9" id="KW-0325">Glycoprotein</keyword>
<dbReference type="Pfam" id="PF03567">
    <property type="entry name" value="Sulfotransfer_2"/>
    <property type="match status" value="1"/>
</dbReference>
<evidence type="ECO:0000256" key="4">
    <source>
        <dbReference type="ARBA" id="ARBA00022692"/>
    </source>
</evidence>
<reference evidence="11 12" key="1">
    <citation type="submission" date="2021-04" db="EMBL/GenBank/DDBJ databases">
        <authorList>
            <person name="Bliznina A."/>
        </authorList>
    </citation>
    <scope>NUCLEOTIDE SEQUENCE [LARGE SCALE GENOMIC DNA]</scope>
</reference>
<evidence type="ECO:0000256" key="10">
    <source>
        <dbReference type="SAM" id="Phobius"/>
    </source>
</evidence>
<keyword evidence="7" id="KW-0333">Golgi apparatus</keyword>
<dbReference type="InterPro" id="IPR005331">
    <property type="entry name" value="Sulfotransferase"/>
</dbReference>
<sequence length="342" mass="40006">MRCRNPLTVCGIRRKNITYFIAIYGSIYLTYIFLIDFISSPGQKSEFVSKRVHRSPPETTKNSLALPNIDYVVFNRVPKCGSMSMTQLAYDLGGKNGFKVESPYEPGEKQTKSQEEQDAFRKYVFEQTPPYMYIRHQNYVDFWDPTQKKKVAYINMIRDPIARFESFYYFSRFGNHLGGGGKAKLTEERKKETVDECVANRRQECVKPWWQIVPYLCGQNNQKTSPNSDPRCQERGQWAVDRAKYNIDHNYAFVGLLDELEMSLKVLEALLPAFYKNASTVVKMESFEKMRNGTLTTFKKPAGQKSREFLRTQTSLKYEYEVYDYVLAKLKRTYSQLNNNRL</sequence>
<comment type="similarity">
    <text evidence="2">Belongs to the sulfotransferase 3 family.</text>
</comment>
<dbReference type="PANTHER" id="PTHR12129:SF15">
    <property type="entry name" value="URONYL 2-SULFOTRANSFERASE"/>
    <property type="match status" value="1"/>
</dbReference>
<evidence type="ECO:0000313" key="11">
    <source>
        <dbReference type="EMBL" id="CAG5079535.1"/>
    </source>
</evidence>
<evidence type="ECO:0000256" key="7">
    <source>
        <dbReference type="ARBA" id="ARBA00023034"/>
    </source>
</evidence>
<proteinExistence type="inferred from homology"/>
<dbReference type="Proteomes" id="UP001158576">
    <property type="component" value="Chromosome PAR"/>
</dbReference>
<keyword evidence="8 10" id="KW-0472">Membrane</keyword>
<keyword evidence="12" id="KW-1185">Reference proteome</keyword>
<comment type="subcellular location">
    <subcellularLocation>
        <location evidence="1">Golgi apparatus membrane</location>
        <topology evidence="1">Single-pass type II membrane protein</topology>
    </subcellularLocation>
</comment>
<evidence type="ECO:0000256" key="2">
    <source>
        <dbReference type="ARBA" id="ARBA00010569"/>
    </source>
</evidence>
<dbReference type="EMBL" id="OU015568">
    <property type="protein sequence ID" value="CAG5079535.1"/>
    <property type="molecule type" value="Genomic_DNA"/>
</dbReference>
<dbReference type="InterPro" id="IPR007734">
    <property type="entry name" value="Heparan_SO4_2-O-STrfase"/>
</dbReference>
<dbReference type="Gene3D" id="3.40.50.300">
    <property type="entry name" value="P-loop containing nucleotide triphosphate hydrolases"/>
    <property type="match status" value="1"/>
</dbReference>
<dbReference type="PANTHER" id="PTHR12129">
    <property type="entry name" value="HEPARAN SULFATE 2-O-SULFOTRANSFERASE"/>
    <property type="match status" value="1"/>
</dbReference>
<keyword evidence="5" id="KW-0735">Signal-anchor</keyword>
<evidence type="ECO:0000256" key="9">
    <source>
        <dbReference type="ARBA" id="ARBA00023180"/>
    </source>
</evidence>
<evidence type="ECO:0000256" key="6">
    <source>
        <dbReference type="ARBA" id="ARBA00022989"/>
    </source>
</evidence>
<evidence type="ECO:0000313" key="12">
    <source>
        <dbReference type="Proteomes" id="UP001158576"/>
    </source>
</evidence>
<protein>
    <submittedName>
        <fullName evidence="11">Oidioi.mRNA.OKI2018_I69.PAR.g9276.t1.cds</fullName>
    </submittedName>
</protein>
<accession>A0ABN7RJV6</accession>
<gene>
    <name evidence="11" type="ORF">OKIOD_LOCUS834</name>
</gene>
<organism evidence="11 12">
    <name type="scientific">Oikopleura dioica</name>
    <name type="common">Tunicate</name>
    <dbReference type="NCBI Taxonomy" id="34765"/>
    <lineage>
        <taxon>Eukaryota</taxon>
        <taxon>Metazoa</taxon>
        <taxon>Chordata</taxon>
        <taxon>Tunicata</taxon>
        <taxon>Appendicularia</taxon>
        <taxon>Copelata</taxon>
        <taxon>Oikopleuridae</taxon>
        <taxon>Oikopleura</taxon>
    </lineage>
</organism>
<evidence type="ECO:0000256" key="8">
    <source>
        <dbReference type="ARBA" id="ARBA00023136"/>
    </source>
</evidence>
<keyword evidence="4 10" id="KW-0812">Transmembrane</keyword>
<keyword evidence="6 10" id="KW-1133">Transmembrane helix</keyword>
<evidence type="ECO:0000256" key="3">
    <source>
        <dbReference type="ARBA" id="ARBA00022679"/>
    </source>
</evidence>
<evidence type="ECO:0000256" key="1">
    <source>
        <dbReference type="ARBA" id="ARBA00004323"/>
    </source>
</evidence>
<evidence type="ECO:0000256" key="5">
    <source>
        <dbReference type="ARBA" id="ARBA00022968"/>
    </source>
</evidence>
<dbReference type="SUPFAM" id="SSF52540">
    <property type="entry name" value="P-loop containing nucleoside triphosphate hydrolases"/>
    <property type="match status" value="1"/>
</dbReference>
<feature type="transmembrane region" description="Helical" evidence="10">
    <location>
        <begin position="21"/>
        <end position="39"/>
    </location>
</feature>
<keyword evidence="3" id="KW-0808">Transferase</keyword>
<name>A0ABN7RJV6_OIKDI</name>